<dbReference type="EMBL" id="GBXM01108128">
    <property type="protein sequence ID" value="JAH00449.1"/>
    <property type="molecule type" value="Transcribed_RNA"/>
</dbReference>
<sequence length="46" mass="5220">MCFITGPDGPNPTQPSLAWSFIPLQWSSHLEIILMNLSQDLLAWSY</sequence>
<accession>A0A0E9P7H2</accession>
<proteinExistence type="predicted"/>
<evidence type="ECO:0000313" key="1">
    <source>
        <dbReference type="EMBL" id="JAH00449.1"/>
    </source>
</evidence>
<protein>
    <submittedName>
        <fullName evidence="1">Uncharacterized protein</fullName>
    </submittedName>
</protein>
<reference evidence="1" key="1">
    <citation type="submission" date="2014-11" db="EMBL/GenBank/DDBJ databases">
        <authorList>
            <person name="Amaro Gonzalez C."/>
        </authorList>
    </citation>
    <scope>NUCLEOTIDE SEQUENCE</scope>
</reference>
<name>A0A0E9P7H2_ANGAN</name>
<reference evidence="1" key="2">
    <citation type="journal article" date="2015" name="Fish Shellfish Immunol.">
        <title>Early steps in the European eel (Anguilla anguilla)-Vibrio vulnificus interaction in the gills: Role of the RtxA13 toxin.</title>
        <authorList>
            <person name="Callol A."/>
            <person name="Pajuelo D."/>
            <person name="Ebbesson L."/>
            <person name="Teles M."/>
            <person name="MacKenzie S."/>
            <person name="Amaro C."/>
        </authorList>
    </citation>
    <scope>NUCLEOTIDE SEQUENCE</scope>
</reference>
<dbReference type="AlphaFoldDB" id="A0A0E9P7H2"/>
<organism evidence="1">
    <name type="scientific">Anguilla anguilla</name>
    <name type="common">European freshwater eel</name>
    <name type="synonym">Muraena anguilla</name>
    <dbReference type="NCBI Taxonomy" id="7936"/>
    <lineage>
        <taxon>Eukaryota</taxon>
        <taxon>Metazoa</taxon>
        <taxon>Chordata</taxon>
        <taxon>Craniata</taxon>
        <taxon>Vertebrata</taxon>
        <taxon>Euteleostomi</taxon>
        <taxon>Actinopterygii</taxon>
        <taxon>Neopterygii</taxon>
        <taxon>Teleostei</taxon>
        <taxon>Anguilliformes</taxon>
        <taxon>Anguillidae</taxon>
        <taxon>Anguilla</taxon>
    </lineage>
</organism>